<feature type="non-terminal residue" evidence="1">
    <location>
        <position position="1"/>
    </location>
</feature>
<dbReference type="Gene3D" id="3.40.50.2000">
    <property type="entry name" value="Glycogen Phosphorylase B"/>
    <property type="match status" value="1"/>
</dbReference>
<sequence length="64" mass="7559">KKNNTGIVVPPEDPKAIADAIMAYKDEDLWRKHSNNGIKLINEQYSWEKIIKNLKPVYERYSKR</sequence>
<dbReference type="SUPFAM" id="SSF53756">
    <property type="entry name" value="UDP-Glycosyltransferase/glycogen phosphorylase"/>
    <property type="match status" value="1"/>
</dbReference>
<comment type="caution">
    <text evidence="1">The sequence shown here is derived from an EMBL/GenBank/DDBJ whole genome shotgun (WGS) entry which is preliminary data.</text>
</comment>
<dbReference type="EMBL" id="BART01002488">
    <property type="protein sequence ID" value="GAG62707.1"/>
    <property type="molecule type" value="Genomic_DNA"/>
</dbReference>
<organism evidence="1">
    <name type="scientific">marine sediment metagenome</name>
    <dbReference type="NCBI Taxonomy" id="412755"/>
    <lineage>
        <taxon>unclassified sequences</taxon>
        <taxon>metagenomes</taxon>
        <taxon>ecological metagenomes</taxon>
    </lineage>
</organism>
<evidence type="ECO:0008006" key="2">
    <source>
        <dbReference type="Google" id="ProtNLM"/>
    </source>
</evidence>
<dbReference type="AlphaFoldDB" id="X0ZXU4"/>
<name>X0ZXU4_9ZZZZ</name>
<accession>X0ZXU4</accession>
<reference evidence="1" key="1">
    <citation type="journal article" date="2014" name="Front. Microbiol.">
        <title>High frequency of phylogenetically diverse reductive dehalogenase-homologous genes in deep subseafloor sedimentary metagenomes.</title>
        <authorList>
            <person name="Kawai M."/>
            <person name="Futagami T."/>
            <person name="Toyoda A."/>
            <person name="Takaki Y."/>
            <person name="Nishi S."/>
            <person name="Hori S."/>
            <person name="Arai W."/>
            <person name="Tsubouchi T."/>
            <person name="Morono Y."/>
            <person name="Uchiyama I."/>
            <person name="Ito T."/>
            <person name="Fujiyama A."/>
            <person name="Inagaki F."/>
            <person name="Takami H."/>
        </authorList>
    </citation>
    <scope>NUCLEOTIDE SEQUENCE</scope>
    <source>
        <strain evidence="1">Expedition CK06-06</strain>
    </source>
</reference>
<proteinExistence type="predicted"/>
<protein>
    <recommendedName>
        <fullName evidence="2">Glycosyl transferase family 1 domain-containing protein</fullName>
    </recommendedName>
</protein>
<gene>
    <name evidence="1" type="ORF">S01H4_07565</name>
</gene>
<evidence type="ECO:0000313" key="1">
    <source>
        <dbReference type="EMBL" id="GAG62707.1"/>
    </source>
</evidence>